<organism evidence="1 2">
    <name type="scientific">Brucella daejeonensis</name>
    <dbReference type="NCBI Taxonomy" id="659015"/>
    <lineage>
        <taxon>Bacteria</taxon>
        <taxon>Pseudomonadati</taxon>
        <taxon>Pseudomonadota</taxon>
        <taxon>Alphaproteobacteria</taxon>
        <taxon>Hyphomicrobiales</taxon>
        <taxon>Brucellaceae</taxon>
        <taxon>Brucella/Ochrobactrum group</taxon>
        <taxon>Brucella</taxon>
    </lineage>
</organism>
<dbReference type="RefSeq" id="WP_100560291.1">
    <property type="nucleotide sequence ID" value="NZ_JBHEET010000032.1"/>
</dbReference>
<dbReference type="EMBL" id="JACIJG010000024">
    <property type="protein sequence ID" value="MBB5704143.1"/>
    <property type="molecule type" value="Genomic_DNA"/>
</dbReference>
<evidence type="ECO:0000313" key="2">
    <source>
        <dbReference type="Proteomes" id="UP000555546"/>
    </source>
</evidence>
<gene>
    <name evidence="1" type="ORF">FHS76_004059</name>
</gene>
<protein>
    <submittedName>
        <fullName evidence="1">Uncharacterized protein</fullName>
    </submittedName>
</protein>
<sequence>MKGISKVITFDGPPEPEKIKPGEAGVNLSWLTELADNPPPKNRHWSKMLRELVLNPRADGTTPTNDELAAKLEVFRDTVMRAKKRWQKIGVIYRVNYNGVYAYNPKMLVAKDKDGNVIKHVSIDVRAASDMEAYH</sequence>
<reference evidence="1 2" key="1">
    <citation type="submission" date="2020-08" db="EMBL/GenBank/DDBJ databases">
        <title>Genomic Encyclopedia of Type Strains, Phase IV (KMG-IV): sequencing the most valuable type-strain genomes for metagenomic binning, comparative biology and taxonomic classification.</title>
        <authorList>
            <person name="Goeker M."/>
        </authorList>
    </citation>
    <scope>NUCLEOTIDE SEQUENCE [LARGE SCALE GENOMIC DNA]</scope>
    <source>
        <strain evidence="1 2">DSM 26944</strain>
    </source>
</reference>
<accession>A0A7W9EN43</accession>
<evidence type="ECO:0000313" key="1">
    <source>
        <dbReference type="EMBL" id="MBB5704143.1"/>
    </source>
</evidence>
<keyword evidence="2" id="KW-1185">Reference proteome</keyword>
<name>A0A7W9EN43_9HYPH</name>
<dbReference type="Proteomes" id="UP000555546">
    <property type="component" value="Unassembled WGS sequence"/>
</dbReference>
<proteinExistence type="predicted"/>
<comment type="caution">
    <text evidence="1">The sequence shown here is derived from an EMBL/GenBank/DDBJ whole genome shotgun (WGS) entry which is preliminary data.</text>
</comment>
<dbReference type="AlphaFoldDB" id="A0A7W9EN43"/>
<dbReference type="GeneID" id="301931997"/>